<organism evidence="1 2">
    <name type="scientific">Cinchona calisaya</name>
    <dbReference type="NCBI Taxonomy" id="153742"/>
    <lineage>
        <taxon>Eukaryota</taxon>
        <taxon>Viridiplantae</taxon>
        <taxon>Streptophyta</taxon>
        <taxon>Embryophyta</taxon>
        <taxon>Tracheophyta</taxon>
        <taxon>Spermatophyta</taxon>
        <taxon>Magnoliopsida</taxon>
        <taxon>eudicotyledons</taxon>
        <taxon>Gunneridae</taxon>
        <taxon>Pentapetalae</taxon>
        <taxon>asterids</taxon>
        <taxon>lamiids</taxon>
        <taxon>Gentianales</taxon>
        <taxon>Rubiaceae</taxon>
        <taxon>Cinchonoideae</taxon>
        <taxon>Cinchoneae</taxon>
        <taxon>Cinchona</taxon>
    </lineage>
</organism>
<name>A0ABD2YSM2_9GENT</name>
<dbReference type="EMBL" id="JBJUIK010000012">
    <property type="protein sequence ID" value="KAL3509963.1"/>
    <property type="molecule type" value="Genomic_DNA"/>
</dbReference>
<keyword evidence="2" id="KW-1185">Reference proteome</keyword>
<evidence type="ECO:0000313" key="1">
    <source>
        <dbReference type="EMBL" id="KAL3509963.1"/>
    </source>
</evidence>
<proteinExistence type="predicted"/>
<accession>A0ABD2YSM2</accession>
<sequence>MKDMSAASYVVGTEIHRDRVKKLLSLSQKAYINKVLERFGMKNCSSIEAPIVKGEKLNLDQCSKNALEPEQVKNIPYTSLVGRGVNGSGYRVVSGVIHFLSCSCYVVSCGVHFLSYQVHV</sequence>
<dbReference type="AlphaFoldDB" id="A0ABD2YSM2"/>
<gene>
    <name evidence="1" type="ORF">ACH5RR_029364</name>
</gene>
<evidence type="ECO:0008006" key="3">
    <source>
        <dbReference type="Google" id="ProtNLM"/>
    </source>
</evidence>
<reference evidence="1 2" key="1">
    <citation type="submission" date="2024-11" db="EMBL/GenBank/DDBJ databases">
        <title>A near-complete genome assembly of Cinchona calisaya.</title>
        <authorList>
            <person name="Lian D.C."/>
            <person name="Zhao X.W."/>
            <person name="Wei L."/>
        </authorList>
    </citation>
    <scope>NUCLEOTIDE SEQUENCE [LARGE SCALE GENOMIC DNA]</scope>
    <source>
        <tissue evidence="1">Nenye</tissue>
    </source>
</reference>
<protein>
    <recommendedName>
        <fullName evidence="3">Reverse transcriptase Ty1/copia-type domain-containing protein</fullName>
    </recommendedName>
</protein>
<dbReference type="Proteomes" id="UP001630127">
    <property type="component" value="Unassembled WGS sequence"/>
</dbReference>
<evidence type="ECO:0000313" key="2">
    <source>
        <dbReference type="Proteomes" id="UP001630127"/>
    </source>
</evidence>
<comment type="caution">
    <text evidence="1">The sequence shown here is derived from an EMBL/GenBank/DDBJ whole genome shotgun (WGS) entry which is preliminary data.</text>
</comment>